<accession>A0A9W7GP05</accession>
<organism evidence="5 6">
    <name type="scientific">Triparma columacea</name>
    <dbReference type="NCBI Taxonomy" id="722753"/>
    <lineage>
        <taxon>Eukaryota</taxon>
        <taxon>Sar</taxon>
        <taxon>Stramenopiles</taxon>
        <taxon>Ochrophyta</taxon>
        <taxon>Bolidophyceae</taxon>
        <taxon>Parmales</taxon>
        <taxon>Triparmaceae</taxon>
        <taxon>Triparma</taxon>
    </lineage>
</organism>
<comment type="caution">
    <text evidence="5">The sequence shown here is derived from an EMBL/GenBank/DDBJ whole genome shotgun (WGS) entry which is preliminary data.</text>
</comment>
<evidence type="ECO:0000256" key="3">
    <source>
        <dbReference type="ARBA" id="ARBA00023242"/>
    </source>
</evidence>
<dbReference type="OrthoDB" id="19679at2759"/>
<evidence type="ECO:0000256" key="2">
    <source>
        <dbReference type="ARBA" id="ARBA00009072"/>
    </source>
</evidence>
<feature type="compositionally biased region" description="Basic and acidic residues" evidence="4">
    <location>
        <begin position="311"/>
        <end position="328"/>
    </location>
</feature>
<feature type="region of interest" description="Disordered" evidence="4">
    <location>
        <begin position="380"/>
        <end position="425"/>
    </location>
</feature>
<evidence type="ECO:0000313" key="6">
    <source>
        <dbReference type="Proteomes" id="UP001165065"/>
    </source>
</evidence>
<dbReference type="Pfam" id="PF09751">
    <property type="entry name" value="Es2"/>
    <property type="match status" value="1"/>
</dbReference>
<comment type="subcellular location">
    <subcellularLocation>
        <location evidence="1">Nucleus</location>
    </subcellularLocation>
</comment>
<proteinExistence type="inferred from homology"/>
<feature type="region of interest" description="Disordered" evidence="4">
    <location>
        <begin position="310"/>
        <end position="368"/>
    </location>
</feature>
<dbReference type="InterPro" id="IPR019148">
    <property type="entry name" value="Nuclear_protein_DGCR14_ESS-2"/>
</dbReference>
<protein>
    <submittedName>
        <fullName evidence="5">Uncharacterized protein</fullName>
    </submittedName>
</protein>
<dbReference type="AlphaFoldDB" id="A0A9W7GP05"/>
<evidence type="ECO:0000313" key="5">
    <source>
        <dbReference type="EMBL" id="GMI48261.1"/>
    </source>
</evidence>
<dbReference type="Proteomes" id="UP001165065">
    <property type="component" value="Unassembled WGS sequence"/>
</dbReference>
<sequence length="425" mass="46460">MSRRAILDEDTYVNALDSVIRRDYYPSTINEDDEIGGSGRGKHNDGDKIYGDDKGYGYSLDDDSDQEEGSNYEQVATKADNLTDFHRKNTSEDNEHFHKQHQSDLASHRERYAYAYAEGAPLLLMPDGTAQTKERLALMEATPLASDEFDLNPKGMVNTWKYRAKNALFGTPGGIDKNRDICGLKPKGLLMLEGGGFEGEAGDFDSDRAAMPPPARTEPFIQPSATRFGESALLGQFLRDAKDRGGAGGSRYEGSHTSSEYDSGSELGGDRRKRINGYSFVSMEGNGTPKVYPTLESIPKEVGVPSFGIMEESRRDKTGRRLADDAKKKAVVARRKQSSGGSVASSSSRWGRKIGRTPDPTANLTPAALSLLSRTAGGKARLIGGLPNPNATPRDARSLGGSLRESYTPRSEGRRKRGDYTPRRK</sequence>
<evidence type="ECO:0000256" key="1">
    <source>
        <dbReference type="ARBA" id="ARBA00004123"/>
    </source>
</evidence>
<feature type="region of interest" description="Disordered" evidence="4">
    <location>
        <begin position="28"/>
        <end position="73"/>
    </location>
</feature>
<dbReference type="GO" id="GO:0071013">
    <property type="term" value="C:catalytic step 2 spliceosome"/>
    <property type="evidence" value="ECO:0007669"/>
    <property type="project" value="TreeGrafter"/>
</dbReference>
<feature type="compositionally biased region" description="Basic and acidic residues" evidence="4">
    <location>
        <begin position="42"/>
        <end position="55"/>
    </location>
</feature>
<name>A0A9W7GP05_9STRA</name>
<keyword evidence="6" id="KW-1185">Reference proteome</keyword>
<dbReference type="PANTHER" id="PTHR12940:SF0">
    <property type="entry name" value="SPLICING FACTOR ESS-2 HOMOLOG"/>
    <property type="match status" value="1"/>
</dbReference>
<dbReference type="PANTHER" id="PTHR12940">
    <property type="entry name" value="ES-2 PROTEIN - RELATED"/>
    <property type="match status" value="1"/>
</dbReference>
<dbReference type="EMBL" id="BRYA01000383">
    <property type="protein sequence ID" value="GMI48261.1"/>
    <property type="molecule type" value="Genomic_DNA"/>
</dbReference>
<keyword evidence="3" id="KW-0539">Nucleus</keyword>
<comment type="similarity">
    <text evidence="2">Belongs to the ESS2 family.</text>
</comment>
<feature type="region of interest" description="Disordered" evidence="4">
    <location>
        <begin position="244"/>
        <end position="270"/>
    </location>
</feature>
<evidence type="ECO:0000256" key="4">
    <source>
        <dbReference type="SAM" id="MobiDB-lite"/>
    </source>
</evidence>
<feature type="compositionally biased region" description="Acidic residues" evidence="4">
    <location>
        <begin position="60"/>
        <end position="70"/>
    </location>
</feature>
<gene>
    <name evidence="5" type="ORF">TrCOL_g8981</name>
</gene>
<reference evidence="6" key="1">
    <citation type="journal article" date="2023" name="Commun. Biol.">
        <title>Genome analysis of Parmales, the sister group of diatoms, reveals the evolutionary specialization of diatoms from phago-mixotrophs to photoautotrophs.</title>
        <authorList>
            <person name="Ban H."/>
            <person name="Sato S."/>
            <person name="Yoshikawa S."/>
            <person name="Yamada K."/>
            <person name="Nakamura Y."/>
            <person name="Ichinomiya M."/>
            <person name="Sato N."/>
            <person name="Blanc-Mathieu R."/>
            <person name="Endo H."/>
            <person name="Kuwata A."/>
            <person name="Ogata H."/>
        </authorList>
    </citation>
    <scope>NUCLEOTIDE SEQUENCE [LARGE SCALE GENOMIC DNA]</scope>
</reference>
<feature type="compositionally biased region" description="Low complexity" evidence="4">
    <location>
        <begin position="338"/>
        <end position="348"/>
    </location>
</feature>